<dbReference type="InterPro" id="IPR002110">
    <property type="entry name" value="Ankyrin_rpt"/>
</dbReference>
<organism evidence="1 2">
    <name type="scientific">Candidatus Phycorickettsia trachydisci</name>
    <dbReference type="NCBI Taxonomy" id="2115978"/>
    <lineage>
        <taxon>Bacteria</taxon>
        <taxon>Pseudomonadati</taxon>
        <taxon>Pseudomonadota</taxon>
        <taxon>Alphaproteobacteria</taxon>
        <taxon>Rickettsiales</taxon>
        <taxon>Rickettsiaceae</taxon>
        <taxon>Candidatus Phycorickettsia</taxon>
    </lineage>
</organism>
<dbReference type="EMBL" id="CP027845">
    <property type="protein sequence ID" value="AVP87033.1"/>
    <property type="molecule type" value="Genomic_DNA"/>
</dbReference>
<dbReference type="RefSeq" id="WP_106873912.1">
    <property type="nucleotide sequence ID" value="NZ_CP027845.1"/>
</dbReference>
<dbReference type="InterPro" id="IPR036770">
    <property type="entry name" value="Ankyrin_rpt-contain_sf"/>
</dbReference>
<dbReference type="Pfam" id="PF12796">
    <property type="entry name" value="Ank_2"/>
    <property type="match status" value="1"/>
</dbReference>
<dbReference type="OrthoDB" id="7164012at2"/>
<gene>
    <name evidence="1" type="ORF">phytr_700</name>
</gene>
<dbReference type="AlphaFoldDB" id="A0A2P1P6Y8"/>
<dbReference type="KEGG" id="ptc:phytr_700"/>
<evidence type="ECO:0000313" key="2">
    <source>
        <dbReference type="Proteomes" id="UP000241762"/>
    </source>
</evidence>
<keyword evidence="2" id="KW-1185">Reference proteome</keyword>
<accession>A0A2P1P6Y8</accession>
<name>A0A2P1P6Y8_9RICK</name>
<dbReference type="SMART" id="SM00248">
    <property type="entry name" value="ANK"/>
    <property type="match status" value="4"/>
</dbReference>
<sequence length="457" mass="51291">MTTLESLLNEIIQEISKSIDPLDNRIHELKDLMYESSIGKSEEEVEKARAGLEETTKPLKELISNYKIKISKEYSSKLIKAIELANYQGNDTNPIYSGEIEKYKGMSILHLAAYGFFGDKIEEILPHIRPQDIKRGSGLNLESELMAAIEEKSIVLRDWLLENDSDPMYQKKSGSSALHIACMIKDYETTECLIKRVAEEKGIEAVKEFVNAVNTYGCTPLYDALVMGSSRGTLDNDKMMKFLSLFMENGVELNRGNSGKDTGKYTIFNKVVTSHLLEELDLDRASAVVKMLNSDQDIKIDLKKSEIREFFTNESNMQKILLLEDYDAAQKSVAFNKIKKAMNNLAYSGEREGKIIVNQEGHSTCYEVDQEGLCTNIIYIKEADGTTHYNIQLPDIIISLRSSISSIEGHISQLSQPLLSDIDASEVVPGIEHIDIGDNHIPVEISGHSHYEEATEG</sequence>
<proteinExistence type="predicted"/>
<dbReference type="Proteomes" id="UP000241762">
    <property type="component" value="Chromosome"/>
</dbReference>
<dbReference type="SUPFAM" id="SSF48403">
    <property type="entry name" value="Ankyrin repeat"/>
    <property type="match status" value="1"/>
</dbReference>
<evidence type="ECO:0000313" key="1">
    <source>
        <dbReference type="EMBL" id="AVP87033.1"/>
    </source>
</evidence>
<protein>
    <submittedName>
        <fullName evidence="1">Uncharacterized protein</fullName>
    </submittedName>
</protein>
<dbReference type="Gene3D" id="1.25.40.20">
    <property type="entry name" value="Ankyrin repeat-containing domain"/>
    <property type="match status" value="1"/>
</dbReference>
<reference evidence="1 2" key="1">
    <citation type="submission" date="2018-03" db="EMBL/GenBank/DDBJ databases">
        <title>A gene transfer event suggests a long-term partnership between eustigmatophyte algae and a novel lineage of endosymbiotic bacteria.</title>
        <authorList>
            <person name="Yurchenko T."/>
            <person name="Sevcikova T."/>
            <person name="Pribyl P."/>
            <person name="El Karkouri K."/>
            <person name="Klimes V."/>
            <person name="Amaral R."/>
            <person name="Zbrankova V."/>
            <person name="Kim E."/>
            <person name="Raoult D."/>
            <person name="Santos L.M.A."/>
            <person name="Elias M."/>
        </authorList>
    </citation>
    <scope>NUCLEOTIDE SEQUENCE [LARGE SCALE GENOMIC DNA]</scope>
    <source>
        <strain evidence="1">CCALA 838</strain>
    </source>
</reference>